<accession>A0ACC0L217</accession>
<protein>
    <submittedName>
        <fullName evidence="1">Uncharacterized protein</fullName>
    </submittedName>
</protein>
<dbReference type="Proteomes" id="UP001064048">
    <property type="component" value="Chromosome 9"/>
</dbReference>
<organism evidence="1 2">
    <name type="scientific">Choristoneura fumiferana</name>
    <name type="common">Spruce budworm moth</name>
    <name type="synonym">Archips fumiferana</name>
    <dbReference type="NCBI Taxonomy" id="7141"/>
    <lineage>
        <taxon>Eukaryota</taxon>
        <taxon>Metazoa</taxon>
        <taxon>Ecdysozoa</taxon>
        <taxon>Arthropoda</taxon>
        <taxon>Hexapoda</taxon>
        <taxon>Insecta</taxon>
        <taxon>Pterygota</taxon>
        <taxon>Neoptera</taxon>
        <taxon>Endopterygota</taxon>
        <taxon>Lepidoptera</taxon>
        <taxon>Glossata</taxon>
        <taxon>Ditrysia</taxon>
        <taxon>Tortricoidea</taxon>
        <taxon>Tortricidae</taxon>
        <taxon>Tortricinae</taxon>
        <taxon>Choristoneura</taxon>
    </lineage>
</organism>
<evidence type="ECO:0000313" key="2">
    <source>
        <dbReference type="Proteomes" id="UP001064048"/>
    </source>
</evidence>
<comment type="caution">
    <text evidence="1">The sequence shown here is derived from an EMBL/GenBank/DDBJ whole genome shotgun (WGS) entry which is preliminary data.</text>
</comment>
<keyword evidence="2" id="KW-1185">Reference proteome</keyword>
<reference evidence="1 2" key="1">
    <citation type="journal article" date="2022" name="Genome Biol. Evol.">
        <title>The Spruce Budworm Genome: Reconstructing the Evolutionary History of Antifreeze Proteins.</title>
        <authorList>
            <person name="Beliveau C."/>
            <person name="Gagne P."/>
            <person name="Picq S."/>
            <person name="Vernygora O."/>
            <person name="Keeling C.I."/>
            <person name="Pinkney K."/>
            <person name="Doucet D."/>
            <person name="Wen F."/>
            <person name="Johnston J.S."/>
            <person name="Maaroufi H."/>
            <person name="Boyle B."/>
            <person name="Laroche J."/>
            <person name="Dewar K."/>
            <person name="Juretic N."/>
            <person name="Blackburn G."/>
            <person name="Nisole A."/>
            <person name="Brunet B."/>
            <person name="Brandao M."/>
            <person name="Lumley L."/>
            <person name="Duan J."/>
            <person name="Quan G."/>
            <person name="Lucarotti C.J."/>
            <person name="Roe A.D."/>
            <person name="Sperling F.A.H."/>
            <person name="Levesque R.C."/>
            <person name="Cusson M."/>
        </authorList>
    </citation>
    <scope>NUCLEOTIDE SEQUENCE [LARGE SCALE GENOMIC DNA]</scope>
    <source>
        <strain evidence="1">Glfc:IPQL:Cfum</strain>
    </source>
</reference>
<proteinExistence type="predicted"/>
<sequence length="135" mass="15625">MIMGPYGLEQNYSRVFKDMPALFERIMEMLQEKPQVLETNDVITFYDKVFNQVSPVSPDEMKLDKREVNLDDSIDNFGGTEAKQQYNMLFKDNDDFEAFIGSAGSDVSKLISADEMVDMMLIVEQKLEEYNHDND</sequence>
<evidence type="ECO:0000313" key="1">
    <source>
        <dbReference type="EMBL" id="KAI8442424.1"/>
    </source>
</evidence>
<dbReference type="EMBL" id="CM046109">
    <property type="protein sequence ID" value="KAI8442424.1"/>
    <property type="molecule type" value="Genomic_DNA"/>
</dbReference>
<name>A0ACC0L217_CHOFU</name>
<gene>
    <name evidence="1" type="ORF">MSG28_005938</name>
</gene>